<protein>
    <submittedName>
        <fullName evidence="5">TlrC/CarA/OleB/SrmB family ABC-F type ribosomal protection protein</fullName>
    </submittedName>
</protein>
<dbReference type="SUPFAM" id="SSF52540">
    <property type="entry name" value="P-loop containing nucleoside triphosphate hydrolases"/>
    <property type="match status" value="2"/>
</dbReference>
<feature type="region of interest" description="Disordered" evidence="3">
    <location>
        <begin position="562"/>
        <end position="584"/>
    </location>
</feature>
<dbReference type="Pfam" id="PF00005">
    <property type="entry name" value="ABC_tran"/>
    <property type="match status" value="2"/>
</dbReference>
<evidence type="ECO:0000256" key="2">
    <source>
        <dbReference type="ARBA" id="ARBA00022840"/>
    </source>
</evidence>
<dbReference type="InterPro" id="IPR027417">
    <property type="entry name" value="P-loop_NTPase"/>
</dbReference>
<proteinExistence type="predicted"/>
<sequence>MHTPQLTLSHVSKAYPGRIVLDDVSFTLRPGEKAGLIGDNGAGKSTLLRLIAGQERPDRGEVTVAAAGGVGYLPQSVPLPPSATVQDAVDLALADLRALEARLHRAGRALEDRDDPAALTAYEDLLARYEAREGYDADHRVDIALHHLGLPGLRRERPLGTLSGGERSRLALAGVLAGRPELLLLDEPTNDLDDRAVEWLEAHLRAYRGTVLAVTHDRVFLERLTTTVLEAEEGKVTRYGDGYDGYRTAKAAERRRRIQEYEEWRSELARNERLAAGHAARLGVIPRKAPLANFGHGGFRARGRAHGAMARIRNARERVQRLTADPVAPPPEPLAFTPRMAAPGAVPDEGAGAVPERGAGAAPADLPAVHMSDVRVEGRLRVDSLTLGRSGRLLATGPNGAGKTTLLKVLAGELRPDQGTVRVPGRVGHLRQDQTPWPPGLTVAEAFGLGRVGSPDEHADALLALGLFRPADLRLRVGELSHGQRRRMDLARLVTEPADLLLLDEPTNHLSPALVEQLEEALTGYPGAIVLVTHDRALRARFQGERLDRLWASDASGSLNPRHRHASAPLTWAGTSRPAGSTSCATRDCGRCSSTRCSSAGPS</sequence>
<dbReference type="FunFam" id="3.40.50.300:FF:001320">
    <property type="entry name" value="Heme ABC transporter ATP-binding protein"/>
    <property type="match status" value="1"/>
</dbReference>
<dbReference type="PROSITE" id="PS50893">
    <property type="entry name" value="ABC_TRANSPORTER_2"/>
    <property type="match status" value="2"/>
</dbReference>
<dbReference type="AlphaFoldDB" id="A0AB39LGA0"/>
<evidence type="ECO:0000259" key="4">
    <source>
        <dbReference type="PROSITE" id="PS50893"/>
    </source>
</evidence>
<dbReference type="PROSITE" id="PS00211">
    <property type="entry name" value="ABC_TRANSPORTER_1"/>
    <property type="match status" value="2"/>
</dbReference>
<dbReference type="NCBIfam" id="NF000171">
    <property type="entry name" value="ABCF_producer"/>
    <property type="match status" value="1"/>
</dbReference>
<evidence type="ECO:0000256" key="1">
    <source>
        <dbReference type="ARBA" id="ARBA00022741"/>
    </source>
</evidence>
<dbReference type="PANTHER" id="PTHR42855">
    <property type="entry name" value="ABC TRANSPORTER ATP-BINDING SUBUNIT"/>
    <property type="match status" value="1"/>
</dbReference>
<dbReference type="EMBL" id="CP163429">
    <property type="protein sequence ID" value="XDP92076.1"/>
    <property type="molecule type" value="Genomic_DNA"/>
</dbReference>
<dbReference type="InterPro" id="IPR017871">
    <property type="entry name" value="ABC_transporter-like_CS"/>
</dbReference>
<dbReference type="Gene3D" id="3.40.50.300">
    <property type="entry name" value="P-loop containing nucleotide triphosphate hydrolases"/>
    <property type="match status" value="2"/>
</dbReference>
<feature type="domain" description="ABC transporter" evidence="4">
    <location>
        <begin position="364"/>
        <end position="577"/>
    </location>
</feature>
<dbReference type="GO" id="GO:0016887">
    <property type="term" value="F:ATP hydrolysis activity"/>
    <property type="evidence" value="ECO:0007669"/>
    <property type="project" value="InterPro"/>
</dbReference>
<dbReference type="SMART" id="SM00382">
    <property type="entry name" value="AAA"/>
    <property type="match status" value="2"/>
</dbReference>
<organism evidence="5">
    <name type="scientific">Streptomyces sp. R02</name>
    <dbReference type="NCBI Taxonomy" id="3238623"/>
    <lineage>
        <taxon>Bacteria</taxon>
        <taxon>Bacillati</taxon>
        <taxon>Actinomycetota</taxon>
        <taxon>Actinomycetes</taxon>
        <taxon>Kitasatosporales</taxon>
        <taxon>Streptomycetaceae</taxon>
        <taxon>Streptomyces</taxon>
    </lineage>
</organism>
<dbReference type="InterPro" id="IPR003593">
    <property type="entry name" value="AAA+_ATPase"/>
</dbReference>
<dbReference type="RefSeq" id="WP_369153946.1">
    <property type="nucleotide sequence ID" value="NZ_CP163429.1"/>
</dbReference>
<keyword evidence="1" id="KW-0547">Nucleotide-binding</keyword>
<dbReference type="CDD" id="cd03221">
    <property type="entry name" value="ABCF_EF-3"/>
    <property type="match status" value="2"/>
</dbReference>
<evidence type="ECO:0000313" key="5">
    <source>
        <dbReference type="EMBL" id="XDP92076.1"/>
    </source>
</evidence>
<keyword evidence="2" id="KW-0067">ATP-binding</keyword>
<gene>
    <name evidence="5" type="ORF">AB5J57_00455</name>
</gene>
<evidence type="ECO:0000256" key="3">
    <source>
        <dbReference type="SAM" id="MobiDB-lite"/>
    </source>
</evidence>
<dbReference type="PANTHER" id="PTHR42855:SF2">
    <property type="entry name" value="DRUG RESISTANCE ABC TRANSPORTER,ATP-BINDING PROTEIN"/>
    <property type="match status" value="1"/>
</dbReference>
<accession>A0AB39LGA0</accession>
<dbReference type="GO" id="GO:0005524">
    <property type="term" value="F:ATP binding"/>
    <property type="evidence" value="ECO:0007669"/>
    <property type="project" value="UniProtKB-KW"/>
</dbReference>
<reference evidence="5" key="1">
    <citation type="submission" date="2024-07" db="EMBL/GenBank/DDBJ databases">
        <authorList>
            <person name="Yu S.T."/>
        </authorList>
    </citation>
    <scope>NUCLEOTIDE SEQUENCE</scope>
    <source>
        <strain evidence="5">R02</strain>
    </source>
</reference>
<feature type="domain" description="ABC transporter" evidence="4">
    <location>
        <begin position="6"/>
        <end position="258"/>
    </location>
</feature>
<dbReference type="InterPro" id="IPR003439">
    <property type="entry name" value="ABC_transporter-like_ATP-bd"/>
</dbReference>
<name>A0AB39LGA0_9ACTN</name>
<dbReference type="InterPro" id="IPR051309">
    <property type="entry name" value="ABCF_ATPase"/>
</dbReference>